<dbReference type="EMBL" id="CP029487">
    <property type="protein sequence ID" value="QCT70819.1"/>
    <property type="molecule type" value="Genomic_DNA"/>
</dbReference>
<dbReference type="RefSeq" id="WP_096919599.1">
    <property type="nucleotide sequence ID" value="NZ_CP029487.1"/>
</dbReference>
<dbReference type="AlphaFoldDB" id="A0A4P9C5U0"/>
<dbReference type="Proteomes" id="UP000218387">
    <property type="component" value="Chromosome"/>
</dbReference>
<reference evidence="1 2" key="1">
    <citation type="submission" date="2018-05" db="EMBL/GenBank/DDBJ databases">
        <title>Genome comparison of Eubacterium sp.</title>
        <authorList>
            <person name="Feng Y."/>
            <person name="Sanchez-Andrea I."/>
            <person name="Stams A.J.M."/>
            <person name="De Vos W.M."/>
        </authorList>
    </citation>
    <scope>NUCLEOTIDE SEQUENCE [LARGE SCALE GENOMIC DNA]</scope>
    <source>
        <strain evidence="1 2">YI</strain>
    </source>
</reference>
<keyword evidence="2" id="KW-1185">Reference proteome</keyword>
<evidence type="ECO:0000313" key="1">
    <source>
        <dbReference type="EMBL" id="QCT70819.1"/>
    </source>
</evidence>
<evidence type="ECO:0000313" key="2">
    <source>
        <dbReference type="Proteomes" id="UP000218387"/>
    </source>
</evidence>
<proteinExistence type="predicted"/>
<sequence>MGIQFNGKQHQAIYFAGHYHQAVYKGNSLYWEKQTNLLKPFWSDGKSAILNGLSINTEENGIVTFDGTYYSTGNMNLCFAPEFLNNTGRPDSWITTAILPKGRKYRLEIKVLSGSISLTNGSTNTNAFNAALGVKASGNGAAMQCNLLENSFVAEATPTTDIATARLFIASQVYIKAENYKIQYIVTEV</sequence>
<organism evidence="1 2">
    <name type="scientific">Eubacterium maltosivorans</name>
    <dbReference type="NCBI Taxonomy" id="2041044"/>
    <lineage>
        <taxon>Bacteria</taxon>
        <taxon>Bacillati</taxon>
        <taxon>Bacillota</taxon>
        <taxon>Clostridia</taxon>
        <taxon>Eubacteriales</taxon>
        <taxon>Eubacteriaceae</taxon>
        <taxon>Eubacterium</taxon>
    </lineage>
</organism>
<accession>A0A4P9C5U0</accession>
<gene>
    <name evidence="1" type="ORF">CPZ25_005580</name>
</gene>
<protein>
    <submittedName>
        <fullName evidence="1">Uncharacterized protein</fullName>
    </submittedName>
</protein>
<dbReference type="KEGG" id="emt:CPZ25_005580"/>
<name>A0A4P9C5U0_EUBML</name>